<name>A0ABV9YYQ4_9HYPH</name>
<keyword evidence="1" id="KW-0732">Signal</keyword>
<sequence>MKTLILGAALIAVSAGTAAAQALIEVTPEVRSYVVQEGRASSVEYDGAIAVGSVLPPTVEFHTIPSARSYSYAVVNNKRVIVEPSTRRVIEVVE</sequence>
<feature type="signal peptide" evidence="1">
    <location>
        <begin position="1"/>
        <end position="20"/>
    </location>
</feature>
<evidence type="ECO:0000313" key="3">
    <source>
        <dbReference type="Proteomes" id="UP001595796"/>
    </source>
</evidence>
<keyword evidence="3" id="KW-1185">Reference proteome</keyword>
<dbReference type="Proteomes" id="UP001595796">
    <property type="component" value="Unassembled WGS sequence"/>
</dbReference>
<evidence type="ECO:0000313" key="2">
    <source>
        <dbReference type="EMBL" id="MFC5066943.1"/>
    </source>
</evidence>
<feature type="chain" id="PRO_5047303881" evidence="1">
    <location>
        <begin position="21"/>
        <end position="94"/>
    </location>
</feature>
<gene>
    <name evidence="2" type="ORF">ACFPFW_02825</name>
</gene>
<protein>
    <submittedName>
        <fullName evidence="2">DUF1236 domain-containing protein</fullName>
    </submittedName>
</protein>
<dbReference type="InterPro" id="IPR009642">
    <property type="entry name" value="DUF1236"/>
</dbReference>
<dbReference type="RefSeq" id="WP_114957354.1">
    <property type="nucleotide sequence ID" value="NZ_JBHSJF010000002.1"/>
</dbReference>
<accession>A0ABV9YYQ4</accession>
<evidence type="ECO:0000256" key="1">
    <source>
        <dbReference type="SAM" id="SignalP"/>
    </source>
</evidence>
<organism evidence="2 3">
    <name type="scientific">Flaviflagellibacter deserti</name>
    <dbReference type="NCBI Taxonomy" id="2267266"/>
    <lineage>
        <taxon>Bacteria</taxon>
        <taxon>Pseudomonadati</taxon>
        <taxon>Pseudomonadota</taxon>
        <taxon>Alphaproteobacteria</taxon>
        <taxon>Hyphomicrobiales</taxon>
        <taxon>Flaviflagellibacter</taxon>
    </lineage>
</organism>
<proteinExistence type="predicted"/>
<dbReference type="EMBL" id="JBHSJF010000002">
    <property type="protein sequence ID" value="MFC5066943.1"/>
    <property type="molecule type" value="Genomic_DNA"/>
</dbReference>
<dbReference type="Pfam" id="PF06823">
    <property type="entry name" value="DUF1236"/>
    <property type="match status" value="1"/>
</dbReference>
<reference evidence="3" key="1">
    <citation type="journal article" date="2019" name="Int. J. Syst. Evol. Microbiol.">
        <title>The Global Catalogue of Microorganisms (GCM) 10K type strain sequencing project: providing services to taxonomists for standard genome sequencing and annotation.</title>
        <authorList>
            <consortium name="The Broad Institute Genomics Platform"/>
            <consortium name="The Broad Institute Genome Sequencing Center for Infectious Disease"/>
            <person name="Wu L."/>
            <person name="Ma J."/>
        </authorList>
    </citation>
    <scope>NUCLEOTIDE SEQUENCE [LARGE SCALE GENOMIC DNA]</scope>
    <source>
        <strain evidence="3">CGMCC 1.16444</strain>
    </source>
</reference>
<comment type="caution">
    <text evidence="2">The sequence shown here is derived from an EMBL/GenBank/DDBJ whole genome shotgun (WGS) entry which is preliminary data.</text>
</comment>